<organism evidence="1 2">
    <name type="scientific">Forsythia ovata</name>
    <dbReference type="NCBI Taxonomy" id="205694"/>
    <lineage>
        <taxon>Eukaryota</taxon>
        <taxon>Viridiplantae</taxon>
        <taxon>Streptophyta</taxon>
        <taxon>Embryophyta</taxon>
        <taxon>Tracheophyta</taxon>
        <taxon>Spermatophyta</taxon>
        <taxon>Magnoliopsida</taxon>
        <taxon>eudicotyledons</taxon>
        <taxon>Gunneridae</taxon>
        <taxon>Pentapetalae</taxon>
        <taxon>asterids</taxon>
        <taxon>lamiids</taxon>
        <taxon>Lamiales</taxon>
        <taxon>Oleaceae</taxon>
        <taxon>Forsythieae</taxon>
        <taxon>Forsythia</taxon>
    </lineage>
</organism>
<dbReference type="EMBL" id="JBFOLJ010000006">
    <property type="protein sequence ID" value="KAL2527883.1"/>
    <property type="molecule type" value="Genomic_DNA"/>
</dbReference>
<dbReference type="AlphaFoldDB" id="A0ABD1UTZ0"/>
<accession>A0ABD1UTZ0</accession>
<reference evidence="2" key="1">
    <citation type="submission" date="2024-07" db="EMBL/GenBank/DDBJ databases">
        <title>Two chromosome-level genome assemblies of Korean endemic species Abeliophyllum distichum and Forsythia ovata (Oleaceae).</title>
        <authorList>
            <person name="Jang H."/>
        </authorList>
    </citation>
    <scope>NUCLEOTIDE SEQUENCE [LARGE SCALE GENOMIC DNA]</scope>
</reference>
<evidence type="ECO:0000313" key="1">
    <source>
        <dbReference type="EMBL" id="KAL2527883.1"/>
    </source>
</evidence>
<keyword evidence="2" id="KW-1185">Reference proteome</keyword>
<comment type="caution">
    <text evidence="1">The sequence shown here is derived from an EMBL/GenBank/DDBJ whole genome shotgun (WGS) entry which is preliminary data.</text>
</comment>
<evidence type="ECO:0000313" key="2">
    <source>
        <dbReference type="Proteomes" id="UP001604277"/>
    </source>
</evidence>
<gene>
    <name evidence="1" type="ORF">Fot_20484</name>
</gene>
<protein>
    <submittedName>
        <fullName evidence="1">Uncharacterized protein</fullName>
    </submittedName>
</protein>
<proteinExistence type="predicted"/>
<dbReference type="Proteomes" id="UP001604277">
    <property type="component" value="Unassembled WGS sequence"/>
</dbReference>
<name>A0ABD1UTZ0_9LAMI</name>
<sequence length="101" mass="11675">MSYWRIEKNEWKDKTTTIRQGNPLELNYNPIDVIIKLEQMAKIIHNGLTDNIKSPASSGESIEKRREIAEKGAPWARRKRVAARAALGCKVWREVKEGERT</sequence>